<keyword evidence="2" id="KW-0012">Acyltransferase</keyword>
<keyword evidence="1 4" id="KW-0808">Transferase</keyword>
<dbReference type="EMBL" id="CAAHFG010000003">
    <property type="protein sequence ID" value="VGO16087.1"/>
    <property type="molecule type" value="Genomic_DNA"/>
</dbReference>
<dbReference type="InterPro" id="IPR050832">
    <property type="entry name" value="Bact_Acetyltransf"/>
</dbReference>
<dbReference type="Proteomes" id="UP000366872">
    <property type="component" value="Unassembled WGS sequence"/>
</dbReference>
<protein>
    <submittedName>
        <fullName evidence="4">Aminoalkylphosphonate N-acetyltransferase</fullName>
    </submittedName>
</protein>
<keyword evidence="5" id="KW-1185">Reference proteome</keyword>
<name>A0A6C2U8N5_PONDE</name>
<dbReference type="CDD" id="cd04301">
    <property type="entry name" value="NAT_SF"/>
    <property type="match status" value="1"/>
</dbReference>
<feature type="domain" description="N-acetyltransferase" evidence="3">
    <location>
        <begin position="1"/>
        <end position="146"/>
    </location>
</feature>
<evidence type="ECO:0000256" key="1">
    <source>
        <dbReference type="ARBA" id="ARBA00022679"/>
    </source>
</evidence>
<dbReference type="InterPro" id="IPR016181">
    <property type="entry name" value="Acyl_CoA_acyltransferase"/>
</dbReference>
<dbReference type="InterPro" id="IPR000182">
    <property type="entry name" value="GNAT_dom"/>
</dbReference>
<evidence type="ECO:0000313" key="5">
    <source>
        <dbReference type="Proteomes" id="UP000366872"/>
    </source>
</evidence>
<dbReference type="PANTHER" id="PTHR43877:SF2">
    <property type="entry name" value="AMINOALKYLPHOSPHONATE N-ACETYLTRANSFERASE-RELATED"/>
    <property type="match status" value="1"/>
</dbReference>
<proteinExistence type="predicted"/>
<dbReference type="RefSeq" id="WP_136081638.1">
    <property type="nucleotide sequence ID" value="NZ_CAAHFG010000003.1"/>
</dbReference>
<dbReference type="PROSITE" id="PS51186">
    <property type="entry name" value="GNAT"/>
    <property type="match status" value="1"/>
</dbReference>
<evidence type="ECO:0000313" key="4">
    <source>
        <dbReference type="EMBL" id="VGO16087.1"/>
    </source>
</evidence>
<reference evidence="4 5" key="1">
    <citation type="submission" date="2019-04" db="EMBL/GenBank/DDBJ databases">
        <authorList>
            <person name="Van Vliet M D."/>
        </authorList>
    </citation>
    <scope>NUCLEOTIDE SEQUENCE [LARGE SCALE GENOMIC DNA]</scope>
    <source>
        <strain evidence="4 5">F1</strain>
    </source>
</reference>
<organism evidence="4 5">
    <name type="scientific">Pontiella desulfatans</name>
    <dbReference type="NCBI Taxonomy" id="2750659"/>
    <lineage>
        <taxon>Bacteria</taxon>
        <taxon>Pseudomonadati</taxon>
        <taxon>Kiritimatiellota</taxon>
        <taxon>Kiritimatiellia</taxon>
        <taxon>Kiritimatiellales</taxon>
        <taxon>Pontiellaceae</taxon>
        <taxon>Pontiella</taxon>
    </lineage>
</organism>
<dbReference type="PANTHER" id="PTHR43877">
    <property type="entry name" value="AMINOALKYLPHOSPHONATE N-ACETYLTRANSFERASE-RELATED-RELATED"/>
    <property type="match status" value="1"/>
</dbReference>
<dbReference type="GO" id="GO:0016747">
    <property type="term" value="F:acyltransferase activity, transferring groups other than amino-acyl groups"/>
    <property type="evidence" value="ECO:0007669"/>
    <property type="project" value="InterPro"/>
</dbReference>
<accession>A0A6C2U8N5</accession>
<dbReference type="AlphaFoldDB" id="A0A6C2U8N5"/>
<evidence type="ECO:0000259" key="3">
    <source>
        <dbReference type="PROSITE" id="PS51186"/>
    </source>
</evidence>
<evidence type="ECO:0000256" key="2">
    <source>
        <dbReference type="ARBA" id="ARBA00023315"/>
    </source>
</evidence>
<gene>
    <name evidence="4" type="primary">phnO</name>
    <name evidence="4" type="ORF">PDESU_04677</name>
</gene>
<dbReference type="Pfam" id="PF00583">
    <property type="entry name" value="Acetyltransf_1"/>
    <property type="match status" value="1"/>
</dbReference>
<dbReference type="Gene3D" id="3.40.630.30">
    <property type="match status" value="1"/>
</dbReference>
<sequence length="146" mass="16265">MKIRTATIEDVPVMAELLHELFAIEEDFTADFQTQAQGLELLLGRPGAQIFVAESGGKVVGMCTVQIHISTAKGREVGLVEDVIVDIDHRGRGIGAALLRALEEWAIERGLGRLQLQTDRDNHPALGFYRRQGWHLTNLIGWMKHL</sequence>
<dbReference type="SUPFAM" id="SSF55729">
    <property type="entry name" value="Acyl-CoA N-acyltransferases (Nat)"/>
    <property type="match status" value="1"/>
</dbReference>